<dbReference type="EMBL" id="CAJVQA010009315">
    <property type="protein sequence ID" value="CAG8683505.1"/>
    <property type="molecule type" value="Genomic_DNA"/>
</dbReference>
<sequence>MLKKWLDDAIKNGNIRSINYKDFYNISPVARDASSEVLKAYWTNGESFVALKTHSPASGSKESLDNFVREVIVSKKPVNVVNNCLNTPNSSTLIAPPLSQVNANMAGMSINDQNCFDMNNNNTNARQTELLGSAQNINKELTAVSLRKFRSWICKG</sequence>
<evidence type="ECO:0000313" key="2">
    <source>
        <dbReference type="Proteomes" id="UP000789759"/>
    </source>
</evidence>
<gene>
    <name evidence="1" type="ORF">CPELLU_LOCUS10930</name>
</gene>
<comment type="caution">
    <text evidence="1">The sequence shown here is derived from an EMBL/GenBank/DDBJ whole genome shotgun (WGS) entry which is preliminary data.</text>
</comment>
<keyword evidence="2" id="KW-1185">Reference proteome</keyword>
<proteinExistence type="predicted"/>
<accession>A0A9N9EPY3</accession>
<dbReference type="OrthoDB" id="2427446at2759"/>
<dbReference type="Proteomes" id="UP000789759">
    <property type="component" value="Unassembled WGS sequence"/>
</dbReference>
<dbReference type="AlphaFoldDB" id="A0A9N9EPY3"/>
<protein>
    <submittedName>
        <fullName evidence="1">24989_t:CDS:1</fullName>
    </submittedName>
</protein>
<name>A0A9N9EPY3_9GLOM</name>
<evidence type="ECO:0000313" key="1">
    <source>
        <dbReference type="EMBL" id="CAG8683505.1"/>
    </source>
</evidence>
<reference evidence="1" key="1">
    <citation type="submission" date="2021-06" db="EMBL/GenBank/DDBJ databases">
        <authorList>
            <person name="Kallberg Y."/>
            <person name="Tangrot J."/>
            <person name="Rosling A."/>
        </authorList>
    </citation>
    <scope>NUCLEOTIDE SEQUENCE</scope>
    <source>
        <strain evidence="1">FL966</strain>
    </source>
</reference>
<organism evidence="1 2">
    <name type="scientific">Cetraspora pellucida</name>
    <dbReference type="NCBI Taxonomy" id="1433469"/>
    <lineage>
        <taxon>Eukaryota</taxon>
        <taxon>Fungi</taxon>
        <taxon>Fungi incertae sedis</taxon>
        <taxon>Mucoromycota</taxon>
        <taxon>Glomeromycotina</taxon>
        <taxon>Glomeromycetes</taxon>
        <taxon>Diversisporales</taxon>
        <taxon>Gigasporaceae</taxon>
        <taxon>Cetraspora</taxon>
    </lineage>
</organism>